<dbReference type="AlphaFoldDB" id="A0A483R019"/>
<organism evidence="1">
    <name type="scientific">Klebsiella pneumoniae</name>
    <dbReference type="NCBI Taxonomy" id="573"/>
    <lineage>
        <taxon>Bacteria</taxon>
        <taxon>Pseudomonadati</taxon>
        <taxon>Pseudomonadota</taxon>
        <taxon>Gammaproteobacteria</taxon>
        <taxon>Enterobacterales</taxon>
        <taxon>Enterobacteriaceae</taxon>
        <taxon>Klebsiella/Raoultella group</taxon>
        <taxon>Klebsiella</taxon>
        <taxon>Klebsiella pneumoniae complex</taxon>
    </lineage>
</organism>
<gene>
    <name evidence="2" type="ORF">ETH36_26005</name>
    <name evidence="1" type="ORF">ETH48_26065</name>
</gene>
<dbReference type="EMBL" id="SDDG01000114">
    <property type="protein sequence ID" value="TCY77692.1"/>
    <property type="molecule type" value="Genomic_DNA"/>
</dbReference>
<dbReference type="RefSeq" id="WP_124047552.1">
    <property type="nucleotide sequence ID" value="NZ_CAAGUU010000003.1"/>
</dbReference>
<dbReference type="EMBL" id="SDDE01000090">
    <property type="protein sequence ID" value="TCY30028.1"/>
    <property type="molecule type" value="Genomic_DNA"/>
</dbReference>
<reference evidence="1" key="1">
    <citation type="submission" date="2019-01" db="EMBL/GenBank/DDBJ databases">
        <authorList>
            <person name="Lista F."/>
            <person name="Anselmo A."/>
        </authorList>
    </citation>
    <scope>NUCLEOTIDE SEQUENCE</scope>
    <source>
        <strain evidence="2">15R</strain>
        <strain evidence="1">17R</strain>
    </source>
</reference>
<evidence type="ECO:0000313" key="2">
    <source>
        <dbReference type="EMBL" id="TCY77692.1"/>
    </source>
</evidence>
<proteinExistence type="predicted"/>
<sequence>MRQEKYDPFISNYRIAKSVSTVLKDRSWSYRRCAYQFNQHHKGQKISVTKDLVSRVANQEFRIVNERIRLLCEFLEISIYESDRKEELQCVPVEALTGLSNDIKNEITRVTELVKENPALGETIAVLLRGITKIASGK</sequence>
<comment type="caution">
    <text evidence="1">The sequence shown here is derived from an EMBL/GenBank/DDBJ whole genome shotgun (WGS) entry which is preliminary data.</text>
</comment>
<accession>A0A483R019</accession>
<name>A0A483R019_KLEPN</name>
<evidence type="ECO:0000313" key="1">
    <source>
        <dbReference type="EMBL" id="TCY30028.1"/>
    </source>
</evidence>
<protein>
    <submittedName>
        <fullName evidence="1">Uncharacterized protein</fullName>
    </submittedName>
</protein>